<comment type="similarity">
    <text evidence="2">Belongs to the auxin efflux carrier (TC 2.A.69) family.</text>
</comment>
<accession>A0A212KZX6</accession>
<keyword evidence="6 8" id="KW-1133">Transmembrane helix</keyword>
<evidence type="ECO:0000256" key="2">
    <source>
        <dbReference type="ARBA" id="ARBA00010145"/>
    </source>
</evidence>
<keyword evidence="3" id="KW-0813">Transport</keyword>
<comment type="subcellular location">
    <subcellularLocation>
        <location evidence="1">Cell membrane</location>
        <topology evidence="1">Multi-pass membrane protein</topology>
    </subcellularLocation>
</comment>
<feature type="transmembrane region" description="Helical" evidence="8">
    <location>
        <begin position="244"/>
        <end position="266"/>
    </location>
</feature>
<keyword evidence="4" id="KW-1003">Cell membrane</keyword>
<feature type="transmembrane region" description="Helical" evidence="8">
    <location>
        <begin position="211"/>
        <end position="232"/>
    </location>
</feature>
<protein>
    <submittedName>
        <fullName evidence="9">Auxin Efflux Carrier</fullName>
    </submittedName>
</protein>
<evidence type="ECO:0000256" key="5">
    <source>
        <dbReference type="ARBA" id="ARBA00022692"/>
    </source>
</evidence>
<dbReference type="EMBL" id="FMJC01000001">
    <property type="protein sequence ID" value="SCM70796.1"/>
    <property type="molecule type" value="Genomic_DNA"/>
</dbReference>
<reference evidence="9" key="1">
    <citation type="submission" date="2016-08" db="EMBL/GenBank/DDBJ databases">
        <authorList>
            <person name="Seilhamer J.J."/>
        </authorList>
    </citation>
    <scope>NUCLEOTIDE SEQUENCE</scope>
    <source>
        <strain evidence="9">86-1</strain>
    </source>
</reference>
<evidence type="ECO:0000256" key="3">
    <source>
        <dbReference type="ARBA" id="ARBA00022448"/>
    </source>
</evidence>
<evidence type="ECO:0000256" key="7">
    <source>
        <dbReference type="ARBA" id="ARBA00023136"/>
    </source>
</evidence>
<keyword evidence="5 8" id="KW-0812">Transmembrane</keyword>
<evidence type="ECO:0000256" key="4">
    <source>
        <dbReference type="ARBA" id="ARBA00022475"/>
    </source>
</evidence>
<name>A0A212KZX6_9BACT</name>
<gene>
    <name evidence="9" type="ORF">KL86DES1_10638</name>
</gene>
<evidence type="ECO:0000313" key="9">
    <source>
        <dbReference type="EMBL" id="SCM70796.1"/>
    </source>
</evidence>
<dbReference type="InterPro" id="IPR004776">
    <property type="entry name" value="Mem_transp_PIN-like"/>
</dbReference>
<dbReference type="GO" id="GO:0005886">
    <property type="term" value="C:plasma membrane"/>
    <property type="evidence" value="ECO:0007669"/>
    <property type="project" value="UniProtKB-SubCell"/>
</dbReference>
<dbReference type="Gene3D" id="1.20.1530.20">
    <property type="match status" value="1"/>
</dbReference>
<keyword evidence="7 8" id="KW-0472">Membrane</keyword>
<feature type="transmembrane region" description="Helical" evidence="8">
    <location>
        <begin position="129"/>
        <end position="149"/>
    </location>
</feature>
<proteinExistence type="inferred from homology"/>
<feature type="transmembrane region" description="Helical" evidence="8">
    <location>
        <begin position="6"/>
        <end position="24"/>
    </location>
</feature>
<dbReference type="GO" id="GO:0055085">
    <property type="term" value="P:transmembrane transport"/>
    <property type="evidence" value="ECO:0007669"/>
    <property type="project" value="InterPro"/>
</dbReference>
<evidence type="ECO:0000256" key="8">
    <source>
        <dbReference type="SAM" id="Phobius"/>
    </source>
</evidence>
<feature type="transmembrane region" description="Helical" evidence="8">
    <location>
        <begin position="36"/>
        <end position="55"/>
    </location>
</feature>
<sequence length="329" mass="36357">MEILQSLSGVFSCMLMIGVGFYLSSKKWFDQSSAKLFSKMAMTLTIPLYMIVSMMKSYTKADLMQLGVVVIVPLLTMLITFIVGIITSVVCRIPDYRQGTFRCMFFVANTAFIGFPVNVALFGDKALPYAVMYYLVQSLLFWTIGTYAMSLDGPKMVAQGLSENDEPMQSPKIFSMQTVKNILTPPLIGAMVAILLIVTDVKLPKFISSTFASFGGMTTPLAMLFIGISIFLVNLRSIRLTYDVVILIAARFIIAPAIIVITCHFIEVPDLMRKVFIIESAMPVMTQCSIAARAFKADYSYVAVVTAVTTCMSLITIPTFFILLSFGII</sequence>
<organism evidence="9">
    <name type="scientific">uncultured Desulfovibrio sp</name>
    <dbReference type="NCBI Taxonomy" id="167968"/>
    <lineage>
        <taxon>Bacteria</taxon>
        <taxon>Pseudomonadati</taxon>
        <taxon>Thermodesulfobacteriota</taxon>
        <taxon>Desulfovibrionia</taxon>
        <taxon>Desulfovibrionales</taxon>
        <taxon>Desulfovibrionaceae</taxon>
        <taxon>Desulfovibrio</taxon>
        <taxon>environmental samples</taxon>
    </lineage>
</organism>
<evidence type="ECO:0000256" key="6">
    <source>
        <dbReference type="ARBA" id="ARBA00022989"/>
    </source>
</evidence>
<feature type="transmembrane region" description="Helical" evidence="8">
    <location>
        <begin position="182"/>
        <end position="199"/>
    </location>
</feature>
<evidence type="ECO:0000256" key="1">
    <source>
        <dbReference type="ARBA" id="ARBA00004651"/>
    </source>
</evidence>
<feature type="transmembrane region" description="Helical" evidence="8">
    <location>
        <begin position="67"/>
        <end position="91"/>
    </location>
</feature>
<dbReference type="AlphaFoldDB" id="A0A212KZX6"/>
<dbReference type="PANTHER" id="PTHR36838:SF1">
    <property type="entry name" value="SLR1864 PROTEIN"/>
    <property type="match status" value="1"/>
</dbReference>
<feature type="transmembrane region" description="Helical" evidence="8">
    <location>
        <begin position="103"/>
        <end position="123"/>
    </location>
</feature>
<dbReference type="PANTHER" id="PTHR36838">
    <property type="entry name" value="AUXIN EFFLUX CARRIER FAMILY PROTEIN"/>
    <property type="match status" value="1"/>
</dbReference>
<dbReference type="Pfam" id="PF03547">
    <property type="entry name" value="Mem_trans"/>
    <property type="match status" value="1"/>
</dbReference>
<dbReference type="InterPro" id="IPR038770">
    <property type="entry name" value="Na+/solute_symporter_sf"/>
</dbReference>
<feature type="transmembrane region" description="Helical" evidence="8">
    <location>
        <begin position="301"/>
        <end position="326"/>
    </location>
</feature>